<comment type="similarity">
    <text evidence="7 8">Belongs to the drug/metabolite transporter (DMT) superfamily. Small multidrug resistance (SMR) (TC 2.A.7.1) family.</text>
</comment>
<gene>
    <name evidence="10" type="ORF">IOD40_15410</name>
</gene>
<dbReference type="Gene3D" id="1.10.3730.20">
    <property type="match status" value="1"/>
</dbReference>
<evidence type="ECO:0000256" key="5">
    <source>
        <dbReference type="ARBA" id="ARBA00022989"/>
    </source>
</evidence>
<evidence type="ECO:0000256" key="1">
    <source>
        <dbReference type="ARBA" id="ARBA00004651"/>
    </source>
</evidence>
<accession>A0ABS0SHI7</accession>
<keyword evidence="2" id="KW-0813">Transport</keyword>
<dbReference type="InterPro" id="IPR037185">
    <property type="entry name" value="EmrE-like"/>
</dbReference>
<evidence type="ECO:0000313" key="11">
    <source>
        <dbReference type="Proteomes" id="UP000601789"/>
    </source>
</evidence>
<keyword evidence="4 8" id="KW-0812">Transmembrane</keyword>
<evidence type="ECO:0000256" key="4">
    <source>
        <dbReference type="ARBA" id="ARBA00022692"/>
    </source>
</evidence>
<keyword evidence="3" id="KW-1003">Cell membrane</keyword>
<evidence type="ECO:0000256" key="3">
    <source>
        <dbReference type="ARBA" id="ARBA00022475"/>
    </source>
</evidence>
<evidence type="ECO:0000256" key="8">
    <source>
        <dbReference type="RuleBase" id="RU003942"/>
    </source>
</evidence>
<dbReference type="InterPro" id="IPR000390">
    <property type="entry name" value="Small_drug/metabolite_transptr"/>
</dbReference>
<feature type="transmembrane region" description="Helical" evidence="9">
    <location>
        <begin position="32"/>
        <end position="53"/>
    </location>
</feature>
<comment type="caution">
    <text evidence="10">The sequence shown here is derived from an EMBL/GenBank/DDBJ whole genome shotgun (WGS) entry which is preliminary data.</text>
</comment>
<keyword evidence="11" id="KW-1185">Reference proteome</keyword>
<dbReference type="InterPro" id="IPR045324">
    <property type="entry name" value="Small_multidrug_res"/>
</dbReference>
<dbReference type="Proteomes" id="UP000601789">
    <property type="component" value="Unassembled WGS sequence"/>
</dbReference>
<feature type="transmembrane region" description="Helical" evidence="9">
    <location>
        <begin position="7"/>
        <end position="26"/>
    </location>
</feature>
<organism evidence="10 11">
    <name type="scientific">Aquamicrobium zhengzhouense</name>
    <dbReference type="NCBI Taxonomy" id="2781738"/>
    <lineage>
        <taxon>Bacteria</taxon>
        <taxon>Pseudomonadati</taxon>
        <taxon>Pseudomonadota</taxon>
        <taxon>Alphaproteobacteria</taxon>
        <taxon>Hyphomicrobiales</taxon>
        <taxon>Phyllobacteriaceae</taxon>
        <taxon>Aquamicrobium</taxon>
    </lineage>
</organism>
<evidence type="ECO:0000256" key="9">
    <source>
        <dbReference type="SAM" id="Phobius"/>
    </source>
</evidence>
<evidence type="ECO:0000313" key="10">
    <source>
        <dbReference type="EMBL" id="MBI1622045.1"/>
    </source>
</evidence>
<reference evidence="10 11" key="1">
    <citation type="submission" date="2020-10" db="EMBL/GenBank/DDBJ databases">
        <title>Aquamicrobium zhengzhouensis sp. nov., a exopolysaccharide producing bacterium isolated from farmland soil.</title>
        <authorList>
            <person name="Wang X."/>
        </authorList>
    </citation>
    <scope>NUCLEOTIDE SEQUENCE [LARGE SCALE GENOMIC DNA]</scope>
    <source>
        <strain evidence="11">cd-1</strain>
    </source>
</reference>
<dbReference type="PANTHER" id="PTHR30561:SF1">
    <property type="entry name" value="MULTIDRUG TRANSPORTER EMRE"/>
    <property type="match status" value="1"/>
</dbReference>
<evidence type="ECO:0000256" key="6">
    <source>
        <dbReference type="ARBA" id="ARBA00023136"/>
    </source>
</evidence>
<feature type="transmembrane region" description="Helical" evidence="9">
    <location>
        <begin position="87"/>
        <end position="106"/>
    </location>
</feature>
<dbReference type="EMBL" id="JADGMQ010000012">
    <property type="protein sequence ID" value="MBI1622045.1"/>
    <property type="molecule type" value="Genomic_DNA"/>
</dbReference>
<comment type="subcellular location">
    <subcellularLocation>
        <location evidence="1 8">Cell membrane</location>
        <topology evidence="1 8">Multi-pass membrane protein</topology>
    </subcellularLocation>
</comment>
<dbReference type="RefSeq" id="WP_198477580.1">
    <property type="nucleotide sequence ID" value="NZ_JADGMQ010000012.1"/>
</dbReference>
<keyword evidence="6 9" id="KW-0472">Membrane</keyword>
<protein>
    <submittedName>
        <fullName evidence="10">QacE family quaternary ammonium compound efflux SMR transporter</fullName>
    </submittedName>
</protein>
<name>A0ABS0SHI7_9HYPH</name>
<evidence type="ECO:0000256" key="7">
    <source>
        <dbReference type="ARBA" id="ARBA00038032"/>
    </source>
</evidence>
<proteinExistence type="inferred from homology"/>
<dbReference type="SUPFAM" id="SSF103481">
    <property type="entry name" value="Multidrug resistance efflux transporter EmrE"/>
    <property type="match status" value="1"/>
</dbReference>
<feature type="transmembrane region" description="Helical" evidence="9">
    <location>
        <begin position="60"/>
        <end position="81"/>
    </location>
</feature>
<sequence length="112" mass="12108">MKFQDHLILLVAIIAEVIATTALARSDGFSRLWPSLIAIGGYGAAFWLLSFPLRTMPTGIVYAIWSGMGIVLITAVAWVLYRQTLDLAAILGLGLILAGVLVINLFSRSLPH</sequence>
<evidence type="ECO:0000256" key="2">
    <source>
        <dbReference type="ARBA" id="ARBA00022448"/>
    </source>
</evidence>
<dbReference type="PANTHER" id="PTHR30561">
    <property type="entry name" value="SMR FAMILY PROTON-DEPENDENT DRUG EFFLUX TRANSPORTER SUGE"/>
    <property type="match status" value="1"/>
</dbReference>
<keyword evidence="5 9" id="KW-1133">Transmembrane helix</keyword>
<dbReference type="Pfam" id="PF00893">
    <property type="entry name" value="Multi_Drug_Res"/>
    <property type="match status" value="1"/>
</dbReference>